<keyword evidence="8" id="KW-0812">Transmembrane</keyword>
<keyword evidence="5" id="KW-0573">Peptidoglycan synthesis</keyword>
<dbReference type="PANTHER" id="PTHR21581">
    <property type="entry name" value="D-ALANYL-D-ALANINE CARBOXYPEPTIDASE"/>
    <property type="match status" value="1"/>
</dbReference>
<dbReference type="Gene3D" id="3.40.710.10">
    <property type="entry name" value="DD-peptidase/beta-lactamase superfamily"/>
    <property type="match status" value="1"/>
</dbReference>
<feature type="transmembrane region" description="Helical" evidence="8">
    <location>
        <begin position="27"/>
        <end position="50"/>
    </location>
</feature>
<dbReference type="EMBL" id="JASJEU010000019">
    <property type="protein sequence ID" value="MDJ1651088.1"/>
    <property type="molecule type" value="Genomic_DNA"/>
</dbReference>
<accession>A0ABT7DNH9</accession>
<evidence type="ECO:0000256" key="2">
    <source>
        <dbReference type="ARBA" id="ARBA00022729"/>
    </source>
</evidence>
<dbReference type="InterPro" id="IPR018044">
    <property type="entry name" value="Peptidase_S11"/>
</dbReference>
<organism evidence="10 11">
    <name type="scientific">Gordonibacter faecis</name>
    <dbReference type="NCBI Taxonomy" id="3047475"/>
    <lineage>
        <taxon>Bacteria</taxon>
        <taxon>Bacillati</taxon>
        <taxon>Actinomycetota</taxon>
        <taxon>Coriobacteriia</taxon>
        <taxon>Eggerthellales</taxon>
        <taxon>Eggerthellaceae</taxon>
        <taxon>Gordonibacter</taxon>
    </lineage>
</organism>
<dbReference type="PANTHER" id="PTHR21581:SF6">
    <property type="entry name" value="TRAFFICKING PROTEIN PARTICLE COMPLEX SUBUNIT 12"/>
    <property type="match status" value="1"/>
</dbReference>
<dbReference type="Proteomes" id="UP001232750">
    <property type="component" value="Unassembled WGS sequence"/>
</dbReference>
<evidence type="ECO:0000259" key="9">
    <source>
        <dbReference type="Pfam" id="PF00768"/>
    </source>
</evidence>
<evidence type="ECO:0000256" key="6">
    <source>
        <dbReference type="ARBA" id="ARBA00023316"/>
    </source>
</evidence>
<protein>
    <submittedName>
        <fullName evidence="10">D-alanyl-D-alanine carboxypeptidase</fullName>
    </submittedName>
</protein>
<evidence type="ECO:0000313" key="10">
    <source>
        <dbReference type="EMBL" id="MDJ1651088.1"/>
    </source>
</evidence>
<feature type="domain" description="Peptidase S11 D-alanyl-D-alanine carboxypeptidase A N-terminal" evidence="9">
    <location>
        <begin position="71"/>
        <end position="315"/>
    </location>
</feature>
<keyword evidence="8" id="KW-1133">Transmembrane helix</keyword>
<evidence type="ECO:0000256" key="1">
    <source>
        <dbReference type="ARBA" id="ARBA00007164"/>
    </source>
</evidence>
<reference evidence="10 11" key="1">
    <citation type="submission" date="2023-05" db="EMBL/GenBank/DDBJ databases">
        <title>Gordonibacter KGMB12511T sp. nov., isolated from faeces of healthy Korean.</title>
        <authorList>
            <person name="Kim H.S."/>
            <person name="Kim J.-S."/>
            <person name="Suh M.K."/>
            <person name="Eom M.K."/>
            <person name="Do H.E."/>
            <person name="Lee J.-S."/>
        </authorList>
    </citation>
    <scope>NUCLEOTIDE SEQUENCE [LARGE SCALE GENOMIC DNA]</scope>
    <source>
        <strain evidence="10 11">KGMB12511</strain>
    </source>
</reference>
<comment type="similarity">
    <text evidence="1 7">Belongs to the peptidase S11 family.</text>
</comment>
<name>A0ABT7DNH9_9ACTN</name>
<keyword evidence="8" id="KW-0472">Membrane</keyword>
<proteinExistence type="inferred from homology"/>
<keyword evidence="10" id="KW-0645">Protease</keyword>
<keyword evidence="4" id="KW-0133">Cell shape</keyword>
<evidence type="ECO:0000313" key="11">
    <source>
        <dbReference type="Proteomes" id="UP001232750"/>
    </source>
</evidence>
<dbReference type="GO" id="GO:0004180">
    <property type="term" value="F:carboxypeptidase activity"/>
    <property type="evidence" value="ECO:0007669"/>
    <property type="project" value="UniProtKB-KW"/>
</dbReference>
<keyword evidence="3" id="KW-0378">Hydrolase</keyword>
<sequence>MTHFCTGSAPQASHPGASLACIRRAGVVVIALSLAFLLLFFTAPLAWGYVDADDVVREKTAVDRGMPAEGLPNIDAAHAALIDDEGTLWYGRAADEPVQIASLTKLMTALVAAEHLDATSTIVVTPEAASVGESSAGLLSGDVMTFDTALKAVLCASGNDAASAVAQAAGAVLLAEQGRSGDAITCEAAFVDAMNAKAAELGLTATLYTNPHGLDFDRFAQGQYSSARDTARVLRAAMGSNLVRTNVAYSQVDIVVERGGAQVVLTLHNTDTLLQSYPGTCAAKTGYTLAAGPCVATAVNRGDGHEYYAVVLGSSSKPQRFIDSQALYDWVLANRESLEAGDTVPEEEAPKPEEAAEPEKIRYQLITAPHSVTQQSGELQTTRPLVATVAHTDWVDCTFAATVDDTNASIEVPVAGGRLNQEVEFFEVSGEVHAGDVVGHLSFHQEDTTVWEADLVAAEDVAPPTWWESAGVALDRFFRGLFGQPTVAESELLNLGAQRVS</sequence>
<evidence type="ECO:0000256" key="5">
    <source>
        <dbReference type="ARBA" id="ARBA00022984"/>
    </source>
</evidence>
<dbReference type="PRINTS" id="PR00725">
    <property type="entry name" value="DADACBPTASE1"/>
</dbReference>
<comment type="caution">
    <text evidence="10">The sequence shown here is derived from an EMBL/GenBank/DDBJ whole genome shotgun (WGS) entry which is preliminary data.</text>
</comment>
<keyword evidence="2" id="KW-0732">Signal</keyword>
<evidence type="ECO:0000256" key="7">
    <source>
        <dbReference type="RuleBase" id="RU004016"/>
    </source>
</evidence>
<keyword evidence="11" id="KW-1185">Reference proteome</keyword>
<evidence type="ECO:0000256" key="3">
    <source>
        <dbReference type="ARBA" id="ARBA00022801"/>
    </source>
</evidence>
<dbReference type="RefSeq" id="WP_283832433.1">
    <property type="nucleotide sequence ID" value="NZ_JASJEU010000019.1"/>
</dbReference>
<dbReference type="Pfam" id="PF00768">
    <property type="entry name" value="Peptidase_S11"/>
    <property type="match status" value="1"/>
</dbReference>
<dbReference type="InterPro" id="IPR012338">
    <property type="entry name" value="Beta-lactam/transpept-like"/>
</dbReference>
<keyword evidence="10" id="KW-0121">Carboxypeptidase</keyword>
<evidence type="ECO:0000256" key="4">
    <source>
        <dbReference type="ARBA" id="ARBA00022960"/>
    </source>
</evidence>
<keyword evidence="6" id="KW-0961">Cell wall biogenesis/degradation</keyword>
<evidence type="ECO:0000256" key="8">
    <source>
        <dbReference type="SAM" id="Phobius"/>
    </source>
</evidence>
<gene>
    <name evidence="10" type="ORF">QNJ86_09780</name>
</gene>
<dbReference type="SUPFAM" id="SSF56601">
    <property type="entry name" value="beta-lactamase/transpeptidase-like"/>
    <property type="match status" value="1"/>
</dbReference>
<dbReference type="InterPro" id="IPR001967">
    <property type="entry name" value="Peptidase_S11_N"/>
</dbReference>